<dbReference type="AlphaFoldDB" id="A0AAN6N5L4"/>
<name>A0AAN6N5L4_9PEZI</name>
<gene>
    <name evidence="1" type="ORF">QBC46DRAFT_387428</name>
</gene>
<organism evidence="1 2">
    <name type="scientific">Diplogelasinospora grovesii</name>
    <dbReference type="NCBI Taxonomy" id="303347"/>
    <lineage>
        <taxon>Eukaryota</taxon>
        <taxon>Fungi</taxon>
        <taxon>Dikarya</taxon>
        <taxon>Ascomycota</taxon>
        <taxon>Pezizomycotina</taxon>
        <taxon>Sordariomycetes</taxon>
        <taxon>Sordariomycetidae</taxon>
        <taxon>Sordariales</taxon>
        <taxon>Diplogelasinosporaceae</taxon>
        <taxon>Diplogelasinospora</taxon>
    </lineage>
</organism>
<proteinExistence type="predicted"/>
<protein>
    <submittedName>
        <fullName evidence="1">Uncharacterized protein</fullName>
    </submittedName>
</protein>
<evidence type="ECO:0000313" key="2">
    <source>
        <dbReference type="Proteomes" id="UP001303473"/>
    </source>
</evidence>
<comment type="caution">
    <text evidence="1">The sequence shown here is derived from an EMBL/GenBank/DDBJ whole genome shotgun (WGS) entry which is preliminary data.</text>
</comment>
<dbReference type="EMBL" id="MU853808">
    <property type="protein sequence ID" value="KAK3939622.1"/>
    <property type="molecule type" value="Genomic_DNA"/>
</dbReference>
<sequence length="226" mass="25299">MTSNLPRASDLIPSSCQPYIHAAEKLMASLSSMVNLFEPNQVSSSVTAEESVQFIKDHGFFYQGDENIGKLVDDMYANGRARSRDARLDHFKPTLQQDSRLRRILDHYPMEIPGLRFPWGTTPGVYYNWERKSGLTVENALAAYMLGSDSQWVCRDGSHRLGSDGELEAIGVFGIQNHLLDGYPEREIRMERGGILLVRTRLAHTATRGRSIVLGVLTEAGAQRNT</sequence>
<reference evidence="2" key="1">
    <citation type="journal article" date="2023" name="Mol. Phylogenet. Evol.">
        <title>Genome-scale phylogeny and comparative genomics of the fungal order Sordariales.</title>
        <authorList>
            <person name="Hensen N."/>
            <person name="Bonometti L."/>
            <person name="Westerberg I."/>
            <person name="Brannstrom I.O."/>
            <person name="Guillou S."/>
            <person name="Cros-Aarteil S."/>
            <person name="Calhoun S."/>
            <person name="Haridas S."/>
            <person name="Kuo A."/>
            <person name="Mondo S."/>
            <person name="Pangilinan J."/>
            <person name="Riley R."/>
            <person name="LaButti K."/>
            <person name="Andreopoulos B."/>
            <person name="Lipzen A."/>
            <person name="Chen C."/>
            <person name="Yan M."/>
            <person name="Daum C."/>
            <person name="Ng V."/>
            <person name="Clum A."/>
            <person name="Steindorff A."/>
            <person name="Ohm R.A."/>
            <person name="Martin F."/>
            <person name="Silar P."/>
            <person name="Natvig D.O."/>
            <person name="Lalanne C."/>
            <person name="Gautier V."/>
            <person name="Ament-Velasquez S.L."/>
            <person name="Kruys A."/>
            <person name="Hutchinson M.I."/>
            <person name="Powell A.J."/>
            <person name="Barry K."/>
            <person name="Miller A.N."/>
            <person name="Grigoriev I.V."/>
            <person name="Debuchy R."/>
            <person name="Gladieux P."/>
            <person name="Hiltunen Thoren M."/>
            <person name="Johannesson H."/>
        </authorList>
    </citation>
    <scope>NUCLEOTIDE SEQUENCE [LARGE SCALE GENOMIC DNA]</scope>
    <source>
        <strain evidence="2">CBS 340.73</strain>
    </source>
</reference>
<accession>A0AAN6N5L4</accession>
<evidence type="ECO:0000313" key="1">
    <source>
        <dbReference type="EMBL" id="KAK3939622.1"/>
    </source>
</evidence>
<keyword evidence="2" id="KW-1185">Reference proteome</keyword>
<dbReference type="Proteomes" id="UP001303473">
    <property type="component" value="Unassembled WGS sequence"/>
</dbReference>